<dbReference type="AlphaFoldDB" id="A0A0K0Y9B4"/>
<dbReference type="OrthoDB" id="9791166at2"/>
<protein>
    <submittedName>
        <fullName evidence="1">Uncharacterized protein</fullName>
    </submittedName>
</protein>
<dbReference type="InterPro" id="IPR005625">
    <property type="entry name" value="PepSY-ass_TM"/>
</dbReference>
<dbReference type="PATRIC" id="fig|1458307.3.peg.3065"/>
<evidence type="ECO:0000313" key="2">
    <source>
        <dbReference type="Proteomes" id="UP000067444"/>
    </source>
</evidence>
<dbReference type="EMBL" id="CP012160">
    <property type="protein sequence ID" value="AKS47554.1"/>
    <property type="molecule type" value="Genomic_DNA"/>
</dbReference>
<evidence type="ECO:0000313" key="1">
    <source>
        <dbReference type="EMBL" id="AKS47554.1"/>
    </source>
</evidence>
<accession>A0A0K0Y9B4</accession>
<keyword evidence="2" id="KW-1185">Reference proteome</keyword>
<dbReference type="PANTHER" id="PTHR34219">
    <property type="entry name" value="IRON-REGULATED INNER MEMBRANE PROTEIN-RELATED"/>
    <property type="match status" value="1"/>
</dbReference>
<name>A0A0K0Y9B4_9RHOB</name>
<dbReference type="STRING" id="1458307.OSB_30380"/>
<dbReference type="KEGG" id="otm:OSB_30380"/>
<dbReference type="RefSeq" id="WP_049835734.1">
    <property type="nucleotide sequence ID" value="NZ_CP012160.1"/>
</dbReference>
<proteinExistence type="predicted"/>
<dbReference type="Proteomes" id="UP000067444">
    <property type="component" value="Chromosome"/>
</dbReference>
<dbReference type="Pfam" id="PF03929">
    <property type="entry name" value="PepSY_TM"/>
    <property type="match status" value="1"/>
</dbReference>
<reference evidence="1 2" key="1">
    <citation type="journal article" date="2015" name="Genome Announc.">
        <title>Closed Genome Sequence of Octadecabacter temperatus SB1, the First Mesophilic Species of the Genus Octadecabacter.</title>
        <authorList>
            <person name="Voget S."/>
            <person name="Billerbeck S."/>
            <person name="Simon M."/>
            <person name="Daniel R."/>
        </authorList>
    </citation>
    <scope>NUCLEOTIDE SEQUENCE [LARGE SCALE GENOMIC DNA]</scope>
    <source>
        <strain evidence="1 2">SB1</strain>
    </source>
</reference>
<organism evidence="1 2">
    <name type="scientific">Octadecabacter temperatus</name>
    <dbReference type="NCBI Taxonomy" id="1458307"/>
    <lineage>
        <taxon>Bacteria</taxon>
        <taxon>Pseudomonadati</taxon>
        <taxon>Pseudomonadota</taxon>
        <taxon>Alphaproteobacteria</taxon>
        <taxon>Rhodobacterales</taxon>
        <taxon>Roseobacteraceae</taxon>
        <taxon>Octadecabacter</taxon>
    </lineage>
</organism>
<dbReference type="PANTHER" id="PTHR34219:SF1">
    <property type="entry name" value="PEPSY DOMAIN-CONTAINING PROTEIN"/>
    <property type="match status" value="1"/>
</dbReference>
<gene>
    <name evidence="1" type="ORF">OSB_30380</name>
</gene>
<sequence length="469" mass="51459">MVSIEPNAVSDAQVQSDRTNILYKAAWRWHFYAGLYVIPFLIMLALTGLVMLWISVLSGRDGEWINVTPQEQVLPVSELSDAAVQSVPGSTLVQYVAPRGDDLVALFRVDLDGVATMVAVNPYTAEIMSSAVRREGWYDFANDIHGTVLLGVTGDRMIEIAASLTMVLIATGMYLWWPRNGEGFRALIPKFTARRRSLWKTLHATIGAWVSVLLVLFLLSGLAWAGIWGGKFVQAWSTFPAEKWGAPLSDVTHASMNHGATEEVPWALEQTPMPASGSDVGVTGLSEGQPVNIDTVTTFARQIGYDARFQLNLPSGETGVWTISRDSMSNDSANPTDDRTVHIDQYTGRILADVRFEDYSIYGQGMAVGIALHEGDMGIWNIIVNTVFCLMVIFLSVSGVVMWWMRRPSKAGRIAAPSMPRDMPLWQGAVLVGLAVSLAFPLAGLTLLAVLVLDFLVISRIPILRRMLS</sequence>